<proteinExistence type="predicted"/>
<dbReference type="OrthoDB" id="10578077at2759"/>
<evidence type="ECO:0000313" key="3">
    <source>
        <dbReference type="Proteomes" id="UP000235786"/>
    </source>
</evidence>
<feature type="compositionally biased region" description="Polar residues" evidence="1">
    <location>
        <begin position="108"/>
        <end position="126"/>
    </location>
</feature>
<dbReference type="Proteomes" id="UP000235786">
    <property type="component" value="Unassembled WGS sequence"/>
</dbReference>
<reference evidence="2 3" key="1">
    <citation type="submission" date="2016-04" db="EMBL/GenBank/DDBJ databases">
        <title>A degradative enzymes factory behind the ericoid mycorrhizal symbiosis.</title>
        <authorList>
            <consortium name="DOE Joint Genome Institute"/>
            <person name="Martino E."/>
            <person name="Morin E."/>
            <person name="Grelet G."/>
            <person name="Kuo A."/>
            <person name="Kohler A."/>
            <person name="Daghino S."/>
            <person name="Barry K."/>
            <person name="Choi C."/>
            <person name="Cichocki N."/>
            <person name="Clum A."/>
            <person name="Copeland A."/>
            <person name="Hainaut M."/>
            <person name="Haridas S."/>
            <person name="Labutti K."/>
            <person name="Lindquist E."/>
            <person name="Lipzen A."/>
            <person name="Khouja H.-R."/>
            <person name="Murat C."/>
            <person name="Ohm R."/>
            <person name="Olson A."/>
            <person name="Spatafora J."/>
            <person name="Veneault-Fourrey C."/>
            <person name="Henrissat B."/>
            <person name="Grigoriev I."/>
            <person name="Martin F."/>
            <person name="Perotto S."/>
        </authorList>
    </citation>
    <scope>NUCLEOTIDE SEQUENCE [LARGE SCALE GENOMIC DNA]</scope>
    <source>
        <strain evidence="2 3">F</strain>
    </source>
</reference>
<feature type="compositionally biased region" description="Basic and acidic residues" evidence="1">
    <location>
        <begin position="127"/>
        <end position="143"/>
    </location>
</feature>
<feature type="compositionally biased region" description="Polar residues" evidence="1">
    <location>
        <begin position="1"/>
        <end position="18"/>
    </location>
</feature>
<name>A0A2J6R6Q5_HYAVF</name>
<evidence type="ECO:0000313" key="2">
    <source>
        <dbReference type="EMBL" id="PMD34185.1"/>
    </source>
</evidence>
<dbReference type="AlphaFoldDB" id="A0A2J6R6Q5"/>
<feature type="compositionally biased region" description="Low complexity" evidence="1">
    <location>
        <begin position="74"/>
        <end position="98"/>
    </location>
</feature>
<dbReference type="EMBL" id="KZ613954">
    <property type="protein sequence ID" value="PMD34185.1"/>
    <property type="molecule type" value="Genomic_DNA"/>
</dbReference>
<protein>
    <submittedName>
        <fullName evidence="2">Uncharacterized protein</fullName>
    </submittedName>
</protein>
<gene>
    <name evidence="2" type="ORF">L207DRAFT_638731</name>
</gene>
<feature type="compositionally biased region" description="Polar residues" evidence="1">
    <location>
        <begin position="220"/>
        <end position="234"/>
    </location>
</feature>
<accession>A0A2J6R6Q5</accession>
<evidence type="ECO:0000256" key="1">
    <source>
        <dbReference type="SAM" id="MobiDB-lite"/>
    </source>
</evidence>
<feature type="region of interest" description="Disordered" evidence="1">
    <location>
        <begin position="1"/>
        <end position="154"/>
    </location>
</feature>
<keyword evidence="3" id="KW-1185">Reference proteome</keyword>
<feature type="compositionally biased region" description="Basic and acidic residues" evidence="1">
    <location>
        <begin position="21"/>
        <end position="35"/>
    </location>
</feature>
<sequence>MDHNIENNTSSYEQNDIGDQNARRHSDETLYEPDKTATALHNPLPPTTNTASGEHSNHGPGTHSSTQDHRGAMNGSNTSSNINSGPSSISSHGLSGPGCATRRPLPTSRPNKNRTSPESATCSSRMQEQEKLTPMQEKERKDASSSNAIDSGRVQLAKVSYVSQGTQTTEVVTTATKVKDAQSIVYVSRGTQTEEFIATPKETQTQRPKYVSRGTQTMEVMQSPMNKRGSSSGDRAQAKRIKPTMVSRGTQTDEIPSVEMSSAAKGEKEADWEDTDPNKKAAVEDADWVLVAL</sequence>
<feature type="region of interest" description="Disordered" evidence="1">
    <location>
        <begin position="220"/>
        <end position="281"/>
    </location>
</feature>
<organism evidence="2 3">
    <name type="scientific">Hyaloscypha variabilis (strain UAMH 11265 / GT02V1 / F)</name>
    <name type="common">Meliniomyces variabilis</name>
    <dbReference type="NCBI Taxonomy" id="1149755"/>
    <lineage>
        <taxon>Eukaryota</taxon>
        <taxon>Fungi</taxon>
        <taxon>Dikarya</taxon>
        <taxon>Ascomycota</taxon>
        <taxon>Pezizomycotina</taxon>
        <taxon>Leotiomycetes</taxon>
        <taxon>Helotiales</taxon>
        <taxon>Hyaloscyphaceae</taxon>
        <taxon>Hyaloscypha</taxon>
        <taxon>Hyaloscypha variabilis</taxon>
    </lineage>
</organism>